<feature type="compositionally biased region" description="Polar residues" evidence="1">
    <location>
        <begin position="60"/>
        <end position="70"/>
    </location>
</feature>
<protein>
    <submittedName>
        <fullName evidence="3">Stage III sporulation protein AG</fullName>
    </submittedName>
</protein>
<sequence length="230" mass="25482">MNNDKGPLTWIKKWLQKLESSSDREEAKKPSKYQYLLIVLLAGVAIMLVSNVLTAESKPEGQSTLTFSNGKESDSTEDVETLGQQKDSGKQVTMSDFERMYETQIKDALDQIVGVSDVTVVVNVASTAANVYETNRVTQKQTTDETDRQGGKRTVEDSSVDEQIVIIRDGQKEVPLLYKTEKPAVKGVLVVARGAENIQVKQWIIEAVTRVLDVPIHRVAVMPKKSKGDS</sequence>
<dbReference type="RefSeq" id="WP_343803456.1">
    <property type="nucleotide sequence ID" value="NZ_BAAADJ010000064.1"/>
</dbReference>
<comment type="caution">
    <text evidence="3">The sequence shown here is derived from an EMBL/GenBank/DDBJ whole genome shotgun (WGS) entry which is preliminary data.</text>
</comment>
<name>A0ABN0WT50_9BACI</name>
<proteinExistence type="predicted"/>
<dbReference type="InterPro" id="IPR014195">
    <property type="entry name" value="Spore_III_AG"/>
</dbReference>
<feature type="compositionally biased region" description="Polar residues" evidence="1">
    <location>
        <begin position="82"/>
        <end position="91"/>
    </location>
</feature>
<evidence type="ECO:0000256" key="1">
    <source>
        <dbReference type="SAM" id="MobiDB-lite"/>
    </source>
</evidence>
<dbReference type="NCBIfam" id="TIGR02830">
    <property type="entry name" value="spore_III_AG"/>
    <property type="match status" value="1"/>
</dbReference>
<gene>
    <name evidence="3" type="primary">spoIIIAG</name>
    <name evidence="3" type="ORF">GCM10008967_40600</name>
</gene>
<keyword evidence="2" id="KW-0812">Transmembrane</keyword>
<evidence type="ECO:0000256" key="2">
    <source>
        <dbReference type="SAM" id="Phobius"/>
    </source>
</evidence>
<reference evidence="3 4" key="1">
    <citation type="journal article" date="2019" name="Int. J. Syst. Evol. Microbiol.">
        <title>The Global Catalogue of Microorganisms (GCM) 10K type strain sequencing project: providing services to taxonomists for standard genome sequencing and annotation.</title>
        <authorList>
            <consortium name="The Broad Institute Genomics Platform"/>
            <consortium name="The Broad Institute Genome Sequencing Center for Infectious Disease"/>
            <person name="Wu L."/>
            <person name="Ma J."/>
        </authorList>
    </citation>
    <scope>NUCLEOTIDE SEQUENCE [LARGE SCALE GENOMIC DNA]</scope>
    <source>
        <strain evidence="3 4">JCM 9731</strain>
    </source>
</reference>
<evidence type="ECO:0000313" key="4">
    <source>
        <dbReference type="Proteomes" id="UP001500782"/>
    </source>
</evidence>
<organism evidence="3 4">
    <name type="scientific">Bacillus carboniphilus</name>
    <dbReference type="NCBI Taxonomy" id="86663"/>
    <lineage>
        <taxon>Bacteria</taxon>
        <taxon>Bacillati</taxon>
        <taxon>Bacillota</taxon>
        <taxon>Bacilli</taxon>
        <taxon>Bacillales</taxon>
        <taxon>Bacillaceae</taxon>
        <taxon>Bacillus</taxon>
    </lineage>
</organism>
<dbReference type="EMBL" id="BAAADJ010000064">
    <property type="protein sequence ID" value="GAA0346053.1"/>
    <property type="molecule type" value="Genomic_DNA"/>
</dbReference>
<keyword evidence="2" id="KW-0472">Membrane</keyword>
<keyword evidence="2" id="KW-1133">Transmembrane helix</keyword>
<dbReference type="Proteomes" id="UP001500782">
    <property type="component" value="Unassembled WGS sequence"/>
</dbReference>
<accession>A0ABN0WT50</accession>
<keyword evidence="4" id="KW-1185">Reference proteome</keyword>
<feature type="region of interest" description="Disordered" evidence="1">
    <location>
        <begin position="59"/>
        <end position="91"/>
    </location>
</feature>
<feature type="transmembrane region" description="Helical" evidence="2">
    <location>
        <begin position="33"/>
        <end position="53"/>
    </location>
</feature>
<evidence type="ECO:0000313" key="3">
    <source>
        <dbReference type="EMBL" id="GAA0346053.1"/>
    </source>
</evidence>